<organism evidence="1 2">
    <name type="scientific">Acaulospora colombiana</name>
    <dbReference type="NCBI Taxonomy" id="27376"/>
    <lineage>
        <taxon>Eukaryota</taxon>
        <taxon>Fungi</taxon>
        <taxon>Fungi incertae sedis</taxon>
        <taxon>Mucoromycota</taxon>
        <taxon>Glomeromycotina</taxon>
        <taxon>Glomeromycetes</taxon>
        <taxon>Diversisporales</taxon>
        <taxon>Acaulosporaceae</taxon>
        <taxon>Acaulospora</taxon>
    </lineage>
</organism>
<dbReference type="Proteomes" id="UP000789525">
    <property type="component" value="Unassembled WGS sequence"/>
</dbReference>
<accession>A0ACA9PGL4</accession>
<comment type="caution">
    <text evidence="1">The sequence shown here is derived from an EMBL/GenBank/DDBJ whole genome shotgun (WGS) entry which is preliminary data.</text>
</comment>
<keyword evidence="2" id="KW-1185">Reference proteome</keyword>
<gene>
    <name evidence="1" type="ORF">ACOLOM_LOCUS10543</name>
</gene>
<evidence type="ECO:0000313" key="1">
    <source>
        <dbReference type="EMBL" id="CAG8708280.1"/>
    </source>
</evidence>
<dbReference type="EMBL" id="CAJVPT010034540">
    <property type="protein sequence ID" value="CAG8708280.1"/>
    <property type="molecule type" value="Genomic_DNA"/>
</dbReference>
<sequence length="406" mass="44357">MESLDPCRDSGPPLPRHRSEYHCSLELADLRAFVEYGPLVAPLFREVNPGLDHEVRWSLLKLADLAFRAIDEPVPKLTIHLPAQPTPVEPQPSKKLKLSLSLGGINSSKSPRRAHPVDCFLTTTLGAPSPRVGNEVASVHDVKPPESATLPSAKLILKPPKLPFVATPAPPPPKSKPVASWAKSGLSSQEKKMIEAILKRMIGHPSAVWFLHPVDPIRHGAPTYFDVVKHPMDLSTISSKLKSGQYASRNDFADDFKLMLSNAYLFNPVGTDPHNDALKLDDAFQKLWKQTDDVVEKDKAKVKPPPPPPVVMPTAPTPDVDVDDELMEAANVPPEQEGGDEDAPFDDDVDELLLGSTSQSAPPPQKIKIKPVRRPAPDLDDLDAELYDAADASGPSQTTKKEPFSR</sequence>
<name>A0ACA9PGL4_9GLOM</name>
<protein>
    <submittedName>
        <fullName evidence="1">10711_t:CDS:1</fullName>
    </submittedName>
</protein>
<proteinExistence type="predicted"/>
<reference evidence="1" key="1">
    <citation type="submission" date="2021-06" db="EMBL/GenBank/DDBJ databases">
        <authorList>
            <person name="Kallberg Y."/>
            <person name="Tangrot J."/>
            <person name="Rosling A."/>
        </authorList>
    </citation>
    <scope>NUCLEOTIDE SEQUENCE</scope>
    <source>
        <strain evidence="1">CL356</strain>
    </source>
</reference>
<evidence type="ECO:0000313" key="2">
    <source>
        <dbReference type="Proteomes" id="UP000789525"/>
    </source>
</evidence>
<feature type="non-terminal residue" evidence="1">
    <location>
        <position position="406"/>
    </location>
</feature>